<evidence type="ECO:0000313" key="2">
    <source>
        <dbReference type="Proteomes" id="UP001058290"/>
    </source>
</evidence>
<accession>A0ABY6A2M1</accession>
<proteinExistence type="predicted"/>
<dbReference type="EMBL" id="CP104377">
    <property type="protein sequence ID" value="UXC19155.1"/>
    <property type="molecule type" value="Genomic_DNA"/>
</dbReference>
<evidence type="ECO:0000313" key="1">
    <source>
        <dbReference type="EMBL" id="UXC19155.1"/>
    </source>
</evidence>
<gene>
    <name evidence="1" type="ORF">N4T19_03240</name>
</gene>
<name>A0ABY6A2M1_9BURK</name>
<dbReference type="Proteomes" id="UP001058290">
    <property type="component" value="Chromosome"/>
</dbReference>
<keyword evidence="2" id="KW-1185">Reference proteome</keyword>
<reference evidence="1" key="1">
    <citation type="submission" date="2022-09" db="EMBL/GenBank/DDBJ databases">
        <title>Bacterial diversity in gut of crayfish and pufferfish.</title>
        <authorList>
            <person name="Huang Y."/>
        </authorList>
    </citation>
    <scope>NUCLEOTIDE SEQUENCE</scope>
    <source>
        <strain evidence="1">PR12</strain>
    </source>
</reference>
<organism evidence="1 2">
    <name type="scientific">Comamonas squillarum</name>
    <dbReference type="NCBI Taxonomy" id="2977320"/>
    <lineage>
        <taxon>Bacteria</taxon>
        <taxon>Pseudomonadati</taxon>
        <taxon>Pseudomonadota</taxon>
        <taxon>Betaproteobacteria</taxon>
        <taxon>Burkholderiales</taxon>
        <taxon>Comamonadaceae</taxon>
        <taxon>Comamonas</taxon>
    </lineage>
</organism>
<protein>
    <submittedName>
        <fullName evidence="1">Uncharacterized protein</fullName>
    </submittedName>
</protein>
<sequence>MKNKDFIIDVRPVRSELLSAKEFLKLADEEPTLIEKVEFRPPAPGRKGFGEFFVNYTRSRHRRLVNG</sequence>
<dbReference type="RefSeq" id="WP_182340958.1">
    <property type="nucleotide sequence ID" value="NZ_CP104377.1"/>
</dbReference>